<proteinExistence type="predicted"/>
<accession>A0A0E3WCB5</accession>
<dbReference type="AlphaFoldDB" id="A0A0E3WCB5"/>
<evidence type="ECO:0000256" key="1">
    <source>
        <dbReference type="SAM" id="Phobius"/>
    </source>
</evidence>
<name>A0A0E3WCB5_MYCLN</name>
<feature type="transmembrane region" description="Helical" evidence="1">
    <location>
        <begin position="37"/>
        <end position="57"/>
    </location>
</feature>
<dbReference type="InterPro" id="IPR006750">
    <property type="entry name" value="YdcZ"/>
</dbReference>
<evidence type="ECO:0000313" key="2">
    <source>
        <dbReference type="EMBL" id="CQD13415.1"/>
    </source>
</evidence>
<keyword evidence="1" id="KW-0472">Membrane</keyword>
<dbReference type="OrthoDB" id="9097160at2"/>
<evidence type="ECO:0000313" key="3">
    <source>
        <dbReference type="Proteomes" id="UP000199251"/>
    </source>
</evidence>
<keyword evidence="1" id="KW-1133">Transmembrane helix</keyword>
<dbReference type="Pfam" id="PF04657">
    <property type="entry name" value="DMT_YdcZ"/>
    <property type="match status" value="1"/>
</dbReference>
<dbReference type="STRING" id="141349.BN1232_02641"/>
<protein>
    <recommendedName>
        <fullName evidence="4">Integral membrane protein</fullName>
    </recommendedName>
</protein>
<sequence>MNAAWIIPFIILGGALQTCGAAMNGQLYKHLINPWLASAISFAVITVFFVAAFLLMPKPLPTARDVASMPWWAVIGGLVGAVQVYAGLTLVNRVGAGTFMAFTVTSALVMSLLLDHFGWLRLDPHPITLLRALGGVLLVGGVVLIAKF</sequence>
<organism evidence="2 3">
    <name type="scientific">Mycobacterium lentiflavum</name>
    <dbReference type="NCBI Taxonomy" id="141349"/>
    <lineage>
        <taxon>Bacteria</taxon>
        <taxon>Bacillati</taxon>
        <taxon>Actinomycetota</taxon>
        <taxon>Actinomycetes</taxon>
        <taxon>Mycobacteriales</taxon>
        <taxon>Mycobacteriaceae</taxon>
        <taxon>Mycobacterium</taxon>
        <taxon>Mycobacterium simiae complex</taxon>
    </lineage>
</organism>
<dbReference type="PANTHER" id="PTHR34821:SF2">
    <property type="entry name" value="INNER MEMBRANE PROTEIN YDCZ"/>
    <property type="match status" value="1"/>
</dbReference>
<feature type="transmembrane region" description="Helical" evidence="1">
    <location>
        <begin position="69"/>
        <end position="88"/>
    </location>
</feature>
<evidence type="ECO:0008006" key="4">
    <source>
        <dbReference type="Google" id="ProtNLM"/>
    </source>
</evidence>
<dbReference type="EMBL" id="CTEE01000001">
    <property type="protein sequence ID" value="CQD13415.1"/>
    <property type="molecule type" value="Genomic_DNA"/>
</dbReference>
<reference evidence="2 3" key="1">
    <citation type="submission" date="2015-03" db="EMBL/GenBank/DDBJ databases">
        <authorList>
            <person name="Urmite Genomes"/>
        </authorList>
    </citation>
    <scope>NUCLEOTIDE SEQUENCE [LARGE SCALE GENOMIC DNA]</scope>
    <source>
        <strain evidence="2 3">CSUR P1491</strain>
    </source>
</reference>
<feature type="transmembrane region" description="Helical" evidence="1">
    <location>
        <begin position="126"/>
        <end position="146"/>
    </location>
</feature>
<feature type="transmembrane region" description="Helical" evidence="1">
    <location>
        <begin position="94"/>
        <end position="114"/>
    </location>
</feature>
<dbReference type="RefSeq" id="WP_090601704.1">
    <property type="nucleotide sequence ID" value="NZ_CTEE01000001.1"/>
</dbReference>
<dbReference type="GO" id="GO:0005886">
    <property type="term" value="C:plasma membrane"/>
    <property type="evidence" value="ECO:0007669"/>
    <property type="project" value="TreeGrafter"/>
</dbReference>
<dbReference type="PANTHER" id="PTHR34821">
    <property type="entry name" value="INNER MEMBRANE PROTEIN YDCZ"/>
    <property type="match status" value="1"/>
</dbReference>
<gene>
    <name evidence="2" type="ORF">BN1232_02641</name>
</gene>
<dbReference type="Proteomes" id="UP000199251">
    <property type="component" value="Unassembled WGS sequence"/>
</dbReference>
<keyword evidence="1" id="KW-0812">Transmembrane</keyword>